<evidence type="ECO:0000256" key="2">
    <source>
        <dbReference type="SAM" id="MobiDB-lite"/>
    </source>
</evidence>
<dbReference type="Pfam" id="PF00534">
    <property type="entry name" value="Glycos_transf_1"/>
    <property type="match status" value="1"/>
</dbReference>
<keyword evidence="5" id="KW-1185">Reference proteome</keyword>
<dbReference type="EMBL" id="BAAAYG010000005">
    <property type="protein sequence ID" value="GAA3285026.1"/>
    <property type="molecule type" value="Genomic_DNA"/>
</dbReference>
<name>A0ABP6RCP5_9MICC</name>
<dbReference type="Gene3D" id="3.40.50.2000">
    <property type="entry name" value="Glycogen Phosphorylase B"/>
    <property type="match status" value="2"/>
</dbReference>
<dbReference type="RefSeq" id="WP_344720192.1">
    <property type="nucleotide sequence ID" value="NZ_BAAAYG010000005.1"/>
</dbReference>
<evidence type="ECO:0000259" key="3">
    <source>
        <dbReference type="Pfam" id="PF00534"/>
    </source>
</evidence>
<gene>
    <name evidence="4" type="ORF">GCM10020260_16770</name>
</gene>
<proteinExistence type="predicted"/>
<dbReference type="CDD" id="cd03801">
    <property type="entry name" value="GT4_PimA-like"/>
    <property type="match status" value="1"/>
</dbReference>
<accession>A0ABP6RCP5</accession>
<protein>
    <submittedName>
        <fullName evidence="4">Glycosyltransferase family 4 protein</fullName>
    </submittedName>
</protein>
<keyword evidence="1" id="KW-0808">Transferase</keyword>
<dbReference type="InterPro" id="IPR001296">
    <property type="entry name" value="Glyco_trans_1"/>
</dbReference>
<feature type="region of interest" description="Disordered" evidence="2">
    <location>
        <begin position="75"/>
        <end position="107"/>
    </location>
</feature>
<dbReference type="Proteomes" id="UP001501736">
    <property type="component" value="Unassembled WGS sequence"/>
</dbReference>
<reference evidence="5" key="1">
    <citation type="journal article" date="2019" name="Int. J. Syst. Evol. Microbiol.">
        <title>The Global Catalogue of Microorganisms (GCM) 10K type strain sequencing project: providing services to taxonomists for standard genome sequencing and annotation.</title>
        <authorList>
            <consortium name="The Broad Institute Genomics Platform"/>
            <consortium name="The Broad Institute Genome Sequencing Center for Infectious Disease"/>
            <person name="Wu L."/>
            <person name="Ma J."/>
        </authorList>
    </citation>
    <scope>NUCLEOTIDE SEQUENCE [LARGE SCALE GENOMIC DNA]</scope>
    <source>
        <strain evidence="5">JCM 11483</strain>
    </source>
</reference>
<feature type="domain" description="Glycosyl transferase family 1" evidence="3">
    <location>
        <begin position="257"/>
        <end position="381"/>
    </location>
</feature>
<dbReference type="PANTHER" id="PTHR12526">
    <property type="entry name" value="GLYCOSYLTRANSFERASE"/>
    <property type="match status" value="1"/>
</dbReference>
<sequence length="503" mass="52588">MKIAYLLVDPAVGLFGTTGASVRVQEMIRAFQAHGHDVTVFCLTRQDRPEEASGTAPGLEPADLRDLPVVTVPVEAPRSPMQPAEAEDSPPTGSGGAGAESAGDARREAVGRAAAQLAFRAVEEAVPFDLIYERCSMFSDAGARVKEQLAAAGHSAQLVMELDAPLVEERADATTSCWSPTVRALTAADLITCASSSLARWAGELLAGDGSDAADEQEEQDEQGAERGSAAAQAAASRLAVVPHGVNTDRFIPADRDPEAPFTVGLVGSLDPRHDIDLLLRALAEAPHPRRRDWMLEIIGGGPQMEQLQVRAAELDVYRQVTFHGPARSADMPQMLTRADVAVAPFPAAQEGEGRPISPLTVYEHLACGVPVVASAVGDLPALLRGPASRQGAAGDQPTREPVDSAERISDADRGLLVPPGDVGALAAALGQLADQPDLRARMAFAGRAAVVERHTWTRRAGEVLRLLSLPSSTHAGLTTPIPVVDTATAAATPDQAGSPDPA</sequence>
<evidence type="ECO:0000313" key="5">
    <source>
        <dbReference type="Proteomes" id="UP001501736"/>
    </source>
</evidence>
<dbReference type="SUPFAM" id="SSF53756">
    <property type="entry name" value="UDP-Glycosyltransferase/glycogen phosphorylase"/>
    <property type="match status" value="1"/>
</dbReference>
<evidence type="ECO:0000256" key="1">
    <source>
        <dbReference type="ARBA" id="ARBA00022679"/>
    </source>
</evidence>
<evidence type="ECO:0000313" key="4">
    <source>
        <dbReference type="EMBL" id="GAA3285026.1"/>
    </source>
</evidence>
<dbReference type="PANTHER" id="PTHR12526:SF636">
    <property type="entry name" value="BLL3647 PROTEIN"/>
    <property type="match status" value="1"/>
</dbReference>
<organism evidence="4 5">
    <name type="scientific">Nesterenkonia halobia</name>
    <dbReference type="NCBI Taxonomy" id="37922"/>
    <lineage>
        <taxon>Bacteria</taxon>
        <taxon>Bacillati</taxon>
        <taxon>Actinomycetota</taxon>
        <taxon>Actinomycetes</taxon>
        <taxon>Micrococcales</taxon>
        <taxon>Micrococcaceae</taxon>
        <taxon>Nesterenkonia</taxon>
    </lineage>
</organism>
<comment type="caution">
    <text evidence="4">The sequence shown here is derived from an EMBL/GenBank/DDBJ whole genome shotgun (WGS) entry which is preliminary data.</text>
</comment>